<feature type="non-terminal residue" evidence="1">
    <location>
        <position position="1"/>
    </location>
</feature>
<feature type="non-terminal residue" evidence="1">
    <location>
        <position position="187"/>
    </location>
</feature>
<dbReference type="Proteomes" id="UP000053119">
    <property type="component" value="Unassembled WGS sequence"/>
</dbReference>
<dbReference type="Pfam" id="PF15256">
    <property type="entry name" value="SPATIAL"/>
    <property type="match status" value="1"/>
</dbReference>
<dbReference type="EMBL" id="KK501095">
    <property type="protein sequence ID" value="KFP12569.1"/>
    <property type="molecule type" value="Genomic_DNA"/>
</dbReference>
<keyword evidence="2" id="KW-1185">Reference proteome</keyword>
<dbReference type="AlphaFoldDB" id="A0A091IV34"/>
<organism evidence="1 2">
    <name type="scientific">Egretta garzetta</name>
    <name type="common">Little egret</name>
    <dbReference type="NCBI Taxonomy" id="188379"/>
    <lineage>
        <taxon>Eukaryota</taxon>
        <taxon>Metazoa</taxon>
        <taxon>Chordata</taxon>
        <taxon>Craniata</taxon>
        <taxon>Vertebrata</taxon>
        <taxon>Euteleostomi</taxon>
        <taxon>Archelosauria</taxon>
        <taxon>Archosauria</taxon>
        <taxon>Dinosauria</taxon>
        <taxon>Saurischia</taxon>
        <taxon>Theropoda</taxon>
        <taxon>Coelurosauria</taxon>
        <taxon>Aves</taxon>
        <taxon>Neognathae</taxon>
        <taxon>Neoaves</taxon>
        <taxon>Aequornithes</taxon>
        <taxon>Pelecaniformes</taxon>
        <taxon>Ardeidae</taxon>
        <taxon>Egretta</taxon>
    </lineage>
</organism>
<dbReference type="PANTHER" id="PTHR33772:SF2">
    <property type="entry name" value="RIKEN CDNA 4930579F01 GENE"/>
    <property type="match status" value="1"/>
</dbReference>
<proteinExistence type="predicted"/>
<protein>
    <submittedName>
        <fullName evidence="1">Uncharacterized protein C4orf17</fullName>
    </submittedName>
</protein>
<reference evidence="1 2" key="1">
    <citation type="submission" date="2014-04" db="EMBL/GenBank/DDBJ databases">
        <title>Genome evolution of avian class.</title>
        <authorList>
            <person name="Zhang G."/>
            <person name="Li C."/>
        </authorList>
    </citation>
    <scope>NUCLEOTIDE SEQUENCE [LARGE SCALE GENOMIC DNA]</scope>
    <source>
        <strain evidence="1">BGI_Z169</strain>
    </source>
</reference>
<evidence type="ECO:0000313" key="2">
    <source>
        <dbReference type="Proteomes" id="UP000053119"/>
    </source>
</evidence>
<dbReference type="InterPro" id="IPR037394">
    <property type="entry name" value="TBATA-like"/>
</dbReference>
<name>A0A091IV34_EGRGA</name>
<sequence length="187" mass="20614">RHYSQSNCSGGKYYFSRNIPHPRMVCHIPGLNNAPVCVVRSSFSREHSSTGNKAIPEQEADQEHVLTGKATSNTSANCYLPKLKGFMRRELGSSQSMTQGCADLPEGIQNKPTSSEKLLKKQFQASAQPANRHGIDVASLTQSSSPFANSHYSPRTQENVNSDLSYLDQDIKVLEKLSKILQTDSLT</sequence>
<evidence type="ECO:0000313" key="1">
    <source>
        <dbReference type="EMBL" id="KFP12569.1"/>
    </source>
</evidence>
<accession>A0A091IV34</accession>
<dbReference type="PANTHER" id="PTHR33772">
    <property type="entry name" value="THYMUS, BRAIN AND TESTES-ASSOCIATED"/>
    <property type="match status" value="1"/>
</dbReference>
<gene>
    <name evidence="1" type="ORF">Z169_14874</name>
</gene>